<dbReference type="InterPro" id="IPR039495">
    <property type="entry name" value="TAF1A"/>
</dbReference>
<proteinExistence type="predicted"/>
<dbReference type="Gramene" id="Kaladp0018s0027.1.v1.1">
    <property type="protein sequence ID" value="Kaladp0018s0027.1.v1.1"/>
    <property type="gene ID" value="Kaladp0018s0027.v1.1"/>
</dbReference>
<dbReference type="GO" id="GO:0006360">
    <property type="term" value="P:transcription by RNA polymerase I"/>
    <property type="evidence" value="ECO:0007669"/>
    <property type="project" value="InterPro"/>
</dbReference>
<accession>A0A7N0ZR57</accession>
<reference evidence="1" key="1">
    <citation type="submission" date="2021-01" db="UniProtKB">
        <authorList>
            <consortium name="EnsemblPlants"/>
        </authorList>
    </citation>
    <scope>IDENTIFICATION</scope>
</reference>
<evidence type="ECO:0000313" key="1">
    <source>
        <dbReference type="EnsemblPlants" id="Kaladp0018s0027.1.v1.1"/>
    </source>
</evidence>
<keyword evidence="2" id="KW-1185">Reference proteome</keyword>
<name>A0A7N0ZR57_KALFE</name>
<dbReference type="OMA" id="KAACACH"/>
<dbReference type="PANTHER" id="PTHR36720:SF1">
    <property type="entry name" value="TAF RNA POLYMERASE I SUBUNIT A"/>
    <property type="match status" value="1"/>
</dbReference>
<dbReference type="Proteomes" id="UP000594263">
    <property type="component" value="Unplaced"/>
</dbReference>
<sequence>MVSPVNGEQNRVAADIECDDAMEVDEDGAEEAEEPNVGKSKSKTAVVNNLEDVNKIRVARRMRMIKHIVMSLTTPSYVLGLGNQKVRAHNRSKLFSVLRKLVRQQNWKEASGVLSLVLRATSKDMCPRNNRLKYWTAMELVKRCKRDRVVEIDRFFNVWMKKFKNSTTSVLDESIALQLDFILFLLNVGEESSAIVAAKDLQQMRNYASNPLSNVILGLTYYQSWYSSLPSEERLTKADIFDTLVESDHSGPKFDSLMRYSIGCSIAANNEPEDQEHYDSETSVMINKEVLHEATGSPCEGRLAEAAADSEREIFSQPFQSQGFYLDSDNSSPENSEEAINYHINEHISIFATQGLDRWLLPLRLPTLKGPKDFSRFKSQAEHKDYVRAVEHLCRALHSKPPVPAALVPLVQLLLLGDQVGKALQELEKFLSNSGTALGFRLKASILEHFDHNNYADQIFSYECLMKKDPTCSHALGKLITLHHEGEYDSDSLIEMIALHLDATYPDYLPWKEFAICFFELTRFEEDRLSVCQDGNQHEQVQGVTTRIPKIFKDPKLAKSWIFRCKWWLNRHFGKKMVQEEIRVGHLELLAYKAACASHMYGRDFEYVQKAHSFLANENKELLQFLQMHLQHSVGFYLNILRKPG</sequence>
<evidence type="ECO:0000313" key="2">
    <source>
        <dbReference type="Proteomes" id="UP000594263"/>
    </source>
</evidence>
<dbReference type="PANTHER" id="PTHR36720">
    <property type="entry name" value="TAF RNA POLYMERASE I SUBUNIT A"/>
    <property type="match status" value="1"/>
</dbReference>
<dbReference type="GO" id="GO:0000120">
    <property type="term" value="C:RNA polymerase I transcription regulator complex"/>
    <property type="evidence" value="ECO:0007669"/>
    <property type="project" value="InterPro"/>
</dbReference>
<protein>
    <submittedName>
        <fullName evidence="1">Uncharacterized protein</fullName>
    </submittedName>
</protein>
<dbReference type="Pfam" id="PF14929">
    <property type="entry name" value="TAF1_subA"/>
    <property type="match status" value="1"/>
</dbReference>
<organism evidence="1 2">
    <name type="scientific">Kalanchoe fedtschenkoi</name>
    <name type="common">Lavender scallops</name>
    <name type="synonym">South American air plant</name>
    <dbReference type="NCBI Taxonomy" id="63787"/>
    <lineage>
        <taxon>Eukaryota</taxon>
        <taxon>Viridiplantae</taxon>
        <taxon>Streptophyta</taxon>
        <taxon>Embryophyta</taxon>
        <taxon>Tracheophyta</taxon>
        <taxon>Spermatophyta</taxon>
        <taxon>Magnoliopsida</taxon>
        <taxon>eudicotyledons</taxon>
        <taxon>Gunneridae</taxon>
        <taxon>Pentapetalae</taxon>
        <taxon>Saxifragales</taxon>
        <taxon>Crassulaceae</taxon>
        <taxon>Kalanchoe</taxon>
    </lineage>
</organism>
<dbReference type="AlphaFoldDB" id="A0A7N0ZR57"/>
<dbReference type="EnsemblPlants" id="Kaladp0018s0027.1.v1.1">
    <property type="protein sequence ID" value="Kaladp0018s0027.1.v1.1"/>
    <property type="gene ID" value="Kaladp0018s0027.v1.1"/>
</dbReference>